<dbReference type="Proteomes" id="UP000076935">
    <property type="component" value="Unassembled WGS sequence"/>
</dbReference>
<reference evidence="1 2" key="1">
    <citation type="submission" date="2016-01" db="EMBL/GenBank/DDBJ databases">
        <title>Investigation of taxonomic status of Bacillus aminovorans.</title>
        <authorList>
            <person name="Verma A."/>
            <person name="Pal Y."/>
            <person name="Krishnamurthi S."/>
        </authorList>
    </citation>
    <scope>NUCLEOTIDE SEQUENCE [LARGE SCALE GENOMIC DNA]</scope>
    <source>
        <strain evidence="1 2">DSM 1314</strain>
    </source>
</reference>
<dbReference type="AlphaFoldDB" id="A0A177KZY8"/>
<gene>
    <name evidence="1" type="ORF">AWH49_04605</name>
</gene>
<evidence type="ECO:0000313" key="2">
    <source>
        <dbReference type="Proteomes" id="UP000076935"/>
    </source>
</evidence>
<keyword evidence="2" id="KW-1185">Reference proteome</keyword>
<name>A0A177KZY8_9BACI</name>
<organism evidence="1 2">
    <name type="scientific">Domibacillus aminovorans</name>
    <dbReference type="NCBI Taxonomy" id="29332"/>
    <lineage>
        <taxon>Bacteria</taxon>
        <taxon>Bacillati</taxon>
        <taxon>Bacillota</taxon>
        <taxon>Bacilli</taxon>
        <taxon>Bacillales</taxon>
        <taxon>Bacillaceae</taxon>
        <taxon>Domibacillus</taxon>
    </lineage>
</organism>
<protein>
    <submittedName>
        <fullName evidence="1">Uncharacterized protein</fullName>
    </submittedName>
</protein>
<dbReference type="EMBL" id="LQWY01000067">
    <property type="protein sequence ID" value="OAH58950.1"/>
    <property type="molecule type" value="Genomic_DNA"/>
</dbReference>
<comment type="caution">
    <text evidence="1">The sequence shown here is derived from an EMBL/GenBank/DDBJ whole genome shotgun (WGS) entry which is preliminary data.</text>
</comment>
<sequence>MQKQEVTLDISKPRYSKRSNGRLLFDGGDVTAEFPREYNAGSSYSYNESEHFRMLTVDLGDMSMYFFAYTRPVDETPDDFTANDSMETLIEHTKEFGEIGLVIRYRIDANDDS</sequence>
<proteinExistence type="predicted"/>
<evidence type="ECO:0000313" key="1">
    <source>
        <dbReference type="EMBL" id="OAH58950.1"/>
    </source>
</evidence>
<dbReference type="RefSeq" id="WP_063966674.1">
    <property type="nucleotide sequence ID" value="NZ_JBCNAN010000007.1"/>
</dbReference>
<accession>A0A177KZY8</accession>